<dbReference type="InterPro" id="IPR052610">
    <property type="entry name" value="bHLH_transcription_regulator"/>
</dbReference>
<dbReference type="Gramene" id="Pp3c14_9100V3.1">
    <property type="protein sequence ID" value="Pp3c14_9100V3.1"/>
    <property type="gene ID" value="Pp3c14_9100"/>
</dbReference>
<evidence type="ECO:0000259" key="4">
    <source>
        <dbReference type="PROSITE" id="PS50888"/>
    </source>
</evidence>
<dbReference type="InterPro" id="IPR036638">
    <property type="entry name" value="HLH_DNA-bd_sf"/>
</dbReference>
<dbReference type="EMBL" id="ABEU02000014">
    <property type="protein sequence ID" value="PNR40833.1"/>
    <property type="molecule type" value="Genomic_DNA"/>
</dbReference>
<dbReference type="InterPro" id="IPR045239">
    <property type="entry name" value="bHLH95_bHLH"/>
</dbReference>
<dbReference type="Gramene" id="Pp3c14_9100V3.7">
    <property type="protein sequence ID" value="Pp3c14_9100V3.7"/>
    <property type="gene ID" value="Pp3c14_9100"/>
</dbReference>
<dbReference type="Gramene" id="Pp3c14_9100V3.8">
    <property type="protein sequence ID" value="Pp3c14_9100V3.8"/>
    <property type="gene ID" value="Pp3c14_9100"/>
</dbReference>
<gene>
    <name evidence="6" type="primary">LOC112291683</name>
    <name evidence="5" type="ORF">PHYPA_018236</name>
</gene>
<dbReference type="Pfam" id="PF00010">
    <property type="entry name" value="HLH"/>
    <property type="match status" value="1"/>
</dbReference>
<dbReference type="EnsemblPlants" id="Pp3c14_9100V3.1">
    <property type="protein sequence ID" value="Pp3c14_9100V3.1"/>
    <property type="gene ID" value="Pp3c14_9100"/>
</dbReference>
<dbReference type="RefSeq" id="XP_024395236.1">
    <property type="nucleotide sequence ID" value="XM_024539468.2"/>
</dbReference>
<dbReference type="OrthoDB" id="690068at2759"/>
<dbReference type="Gramene" id="Pp3c14_9100V3.3">
    <property type="protein sequence ID" value="Pp3c14_9100V3.3"/>
    <property type="gene ID" value="Pp3c14_9100"/>
</dbReference>
<dbReference type="SUPFAM" id="SSF47459">
    <property type="entry name" value="HLH, helix-loop-helix DNA-binding domain"/>
    <property type="match status" value="1"/>
</dbReference>
<dbReference type="GO" id="GO:0005634">
    <property type="term" value="C:nucleus"/>
    <property type="evidence" value="ECO:0000318"/>
    <property type="project" value="GO_Central"/>
</dbReference>
<sequence>MQVQTEEKYTTGEMMQAVDNHCHSSPMLQAPTSWAESSTPSTMDFSYDSLYHSYTPSGYNAFPSVLSQTLCELDIDNSIHKLFEGLPEIVEPDIVGRDGSVCKGPAVSVSTVFQNAFPAHGSRPSSSPCAFGSQTEVIPVQDIRTPVTHATGDSAKALMSPMPKPQEMTPPVTVAADRKGRPRTFKSKAAPRQDRIVENETRTNQPSLKKDLETIPTRIQAVPHIQVQALQHPSTSHCLLPATAAVGDPSIVDVSQHGPFHSGVGLGPQMCPRPPKRSRKDTAHTANIRTQKTRYFDKVEHIVRERWRRDDMAGKFLALESLLPPSTKRDRSTIVEDSIKLVKSLQHRKDEILKRRHELRSAVASGGLPNTPGVKLNKIIQKIGSLAVIPVYNLQALESGSPSSSSMALSSGLNTAGVIRPLEVQPSGQNAVLQIPIPLSDCVKRFFVQSELASDNVVLEMICEQIPNFQSLLLKSMESLGLEVVRCSIIRTLKRFVCNITVKPFHCSAAGKLSSTDIMEGLYSAFGTP</sequence>
<evidence type="ECO:0000313" key="7">
    <source>
        <dbReference type="Proteomes" id="UP000006727"/>
    </source>
</evidence>
<dbReference type="InterPro" id="IPR011598">
    <property type="entry name" value="bHLH_dom"/>
</dbReference>
<evidence type="ECO:0000313" key="5">
    <source>
        <dbReference type="EMBL" id="PNR40833.1"/>
    </source>
</evidence>
<feature type="domain" description="BHLH" evidence="4">
    <location>
        <begin position="296"/>
        <end position="345"/>
    </location>
</feature>
<dbReference type="EnsemblPlants" id="Pp3c14_9100V3.7">
    <property type="protein sequence ID" value="Pp3c14_9100V3.7"/>
    <property type="gene ID" value="Pp3c14_9100"/>
</dbReference>
<dbReference type="PROSITE" id="PS50888">
    <property type="entry name" value="BHLH"/>
    <property type="match status" value="1"/>
</dbReference>
<evidence type="ECO:0000313" key="6">
    <source>
        <dbReference type="EnsemblPlants" id="Pp3c14_9100V3.1"/>
    </source>
</evidence>
<reference evidence="5 7" key="1">
    <citation type="journal article" date="2008" name="Science">
        <title>The Physcomitrella genome reveals evolutionary insights into the conquest of land by plants.</title>
        <authorList>
            <person name="Rensing S."/>
            <person name="Lang D."/>
            <person name="Zimmer A."/>
            <person name="Terry A."/>
            <person name="Salamov A."/>
            <person name="Shapiro H."/>
            <person name="Nishiyama T."/>
            <person name="Perroud P.-F."/>
            <person name="Lindquist E."/>
            <person name="Kamisugi Y."/>
            <person name="Tanahashi T."/>
            <person name="Sakakibara K."/>
            <person name="Fujita T."/>
            <person name="Oishi K."/>
            <person name="Shin-I T."/>
            <person name="Kuroki Y."/>
            <person name="Toyoda A."/>
            <person name="Suzuki Y."/>
            <person name="Hashimoto A."/>
            <person name="Yamaguchi K."/>
            <person name="Sugano A."/>
            <person name="Kohara Y."/>
            <person name="Fujiyama A."/>
            <person name="Anterola A."/>
            <person name="Aoki S."/>
            <person name="Ashton N."/>
            <person name="Barbazuk W.B."/>
            <person name="Barker E."/>
            <person name="Bennetzen J."/>
            <person name="Bezanilla M."/>
            <person name="Blankenship R."/>
            <person name="Cho S.H."/>
            <person name="Dutcher S."/>
            <person name="Estelle M."/>
            <person name="Fawcett J.A."/>
            <person name="Gundlach H."/>
            <person name="Hanada K."/>
            <person name="Heyl A."/>
            <person name="Hicks K.A."/>
            <person name="Hugh J."/>
            <person name="Lohr M."/>
            <person name="Mayer K."/>
            <person name="Melkozernov A."/>
            <person name="Murata T."/>
            <person name="Nelson D."/>
            <person name="Pils B."/>
            <person name="Prigge M."/>
            <person name="Reiss B."/>
            <person name="Renner T."/>
            <person name="Rombauts S."/>
            <person name="Rushton P."/>
            <person name="Sanderfoot A."/>
            <person name="Schween G."/>
            <person name="Shiu S.-H."/>
            <person name="Stueber K."/>
            <person name="Theodoulou F.L."/>
            <person name="Tu H."/>
            <person name="Van de Peer Y."/>
            <person name="Verrier P.J."/>
            <person name="Waters E."/>
            <person name="Wood A."/>
            <person name="Yang L."/>
            <person name="Cove D."/>
            <person name="Cuming A."/>
            <person name="Hasebe M."/>
            <person name="Lucas S."/>
            <person name="Mishler D.B."/>
            <person name="Reski R."/>
            <person name="Grigoriev I."/>
            <person name="Quatrano R.S."/>
            <person name="Boore J.L."/>
        </authorList>
    </citation>
    <scope>NUCLEOTIDE SEQUENCE [LARGE SCALE GENOMIC DNA]</scope>
    <source>
        <strain evidence="6 7">cv. Gransden 2004</strain>
    </source>
</reference>
<organism evidence="5">
    <name type="scientific">Physcomitrium patens</name>
    <name type="common">Spreading-leaved earth moss</name>
    <name type="synonym">Physcomitrella patens</name>
    <dbReference type="NCBI Taxonomy" id="3218"/>
    <lineage>
        <taxon>Eukaryota</taxon>
        <taxon>Viridiplantae</taxon>
        <taxon>Streptophyta</taxon>
        <taxon>Embryophyta</taxon>
        <taxon>Bryophyta</taxon>
        <taxon>Bryophytina</taxon>
        <taxon>Bryopsida</taxon>
        <taxon>Funariidae</taxon>
        <taxon>Funariales</taxon>
        <taxon>Funariaceae</taxon>
        <taxon>Physcomitrium</taxon>
    </lineage>
</organism>
<dbReference type="KEGG" id="ppp:112291683"/>
<reference evidence="6" key="3">
    <citation type="submission" date="2020-12" db="UniProtKB">
        <authorList>
            <consortium name="EnsemblPlants"/>
        </authorList>
    </citation>
    <scope>IDENTIFICATION</scope>
</reference>
<evidence type="ECO:0000256" key="3">
    <source>
        <dbReference type="SAM" id="MobiDB-lite"/>
    </source>
</evidence>
<dbReference type="EnsemblPlants" id="Pp3c14_9100V3.2">
    <property type="protein sequence ID" value="Pp3c14_9100V3.2"/>
    <property type="gene ID" value="Pp3c14_9100"/>
</dbReference>
<dbReference type="Proteomes" id="UP000006727">
    <property type="component" value="Chromosome 14"/>
</dbReference>
<dbReference type="SMART" id="SM00353">
    <property type="entry name" value="HLH"/>
    <property type="match status" value="1"/>
</dbReference>
<dbReference type="EnsemblPlants" id="Pp3c14_9100V3.3">
    <property type="protein sequence ID" value="Pp3c14_9100V3.3"/>
    <property type="gene ID" value="Pp3c14_9100"/>
</dbReference>
<dbReference type="Gramene" id="Pp3c14_9100V3.5">
    <property type="protein sequence ID" value="Pp3c14_9100V3.5"/>
    <property type="gene ID" value="Pp3c14_9100"/>
</dbReference>
<dbReference type="EnsemblPlants" id="Pp3c14_9100V3.6">
    <property type="protein sequence ID" value="Pp3c14_9100V3.6"/>
    <property type="gene ID" value="Pp3c14_9100"/>
</dbReference>
<dbReference type="AlphaFoldDB" id="A0A2K1JGZ3"/>
<dbReference type="GO" id="GO:0043565">
    <property type="term" value="F:sequence-specific DNA binding"/>
    <property type="evidence" value="ECO:0000318"/>
    <property type="project" value="GO_Central"/>
</dbReference>
<dbReference type="Gramene" id="Pp3c14_9100V3.6">
    <property type="protein sequence ID" value="Pp3c14_9100V3.6"/>
    <property type="gene ID" value="Pp3c14_9100"/>
</dbReference>
<reference evidence="5 7" key="2">
    <citation type="journal article" date="2018" name="Plant J.">
        <title>The Physcomitrella patens chromosome-scale assembly reveals moss genome structure and evolution.</title>
        <authorList>
            <person name="Lang D."/>
            <person name="Ullrich K.K."/>
            <person name="Murat F."/>
            <person name="Fuchs J."/>
            <person name="Jenkins J."/>
            <person name="Haas F.B."/>
            <person name="Piednoel M."/>
            <person name="Gundlach H."/>
            <person name="Van Bel M."/>
            <person name="Meyberg R."/>
            <person name="Vives C."/>
            <person name="Morata J."/>
            <person name="Symeonidi A."/>
            <person name="Hiss M."/>
            <person name="Muchero W."/>
            <person name="Kamisugi Y."/>
            <person name="Saleh O."/>
            <person name="Blanc G."/>
            <person name="Decker E.L."/>
            <person name="van Gessel N."/>
            <person name="Grimwood J."/>
            <person name="Hayes R.D."/>
            <person name="Graham S.W."/>
            <person name="Gunter L.E."/>
            <person name="McDaniel S.F."/>
            <person name="Hoernstein S.N.W."/>
            <person name="Larsson A."/>
            <person name="Li F.W."/>
            <person name="Perroud P.F."/>
            <person name="Phillips J."/>
            <person name="Ranjan P."/>
            <person name="Rokshar D.S."/>
            <person name="Rothfels C.J."/>
            <person name="Schneider L."/>
            <person name="Shu S."/>
            <person name="Stevenson D.W."/>
            <person name="Thummler F."/>
            <person name="Tillich M."/>
            <person name="Villarreal Aguilar J.C."/>
            <person name="Widiez T."/>
            <person name="Wong G.K."/>
            <person name="Wymore A."/>
            <person name="Zhang Y."/>
            <person name="Zimmer A.D."/>
            <person name="Quatrano R.S."/>
            <person name="Mayer K.F.X."/>
            <person name="Goodstein D."/>
            <person name="Casacuberta J.M."/>
            <person name="Vandepoele K."/>
            <person name="Reski R."/>
            <person name="Cuming A.C."/>
            <person name="Tuskan G.A."/>
            <person name="Maumus F."/>
            <person name="Salse J."/>
            <person name="Schmutz J."/>
            <person name="Rensing S.A."/>
        </authorList>
    </citation>
    <scope>NUCLEOTIDE SEQUENCE [LARGE SCALE GENOMIC DNA]</scope>
    <source>
        <strain evidence="6 7">cv. Gransden 2004</strain>
    </source>
</reference>
<keyword evidence="7" id="KW-1185">Reference proteome</keyword>
<keyword evidence="2" id="KW-0804">Transcription</keyword>
<dbReference type="GO" id="GO:0046983">
    <property type="term" value="F:protein dimerization activity"/>
    <property type="evidence" value="ECO:0007669"/>
    <property type="project" value="InterPro"/>
</dbReference>
<dbReference type="PaxDb" id="3218-PP1S79_101V6.1"/>
<dbReference type="PANTHER" id="PTHR45959">
    <property type="entry name" value="BHLH TRANSCRIPTION FACTOR"/>
    <property type="match status" value="1"/>
</dbReference>
<dbReference type="EnsemblPlants" id="Pp3c14_9100V3.8">
    <property type="protein sequence ID" value="Pp3c14_9100V3.8"/>
    <property type="gene ID" value="Pp3c14_9100"/>
</dbReference>
<dbReference type="GO" id="GO:0006355">
    <property type="term" value="P:regulation of DNA-templated transcription"/>
    <property type="evidence" value="ECO:0000318"/>
    <property type="project" value="GO_Central"/>
</dbReference>
<dbReference type="CDD" id="cd11393">
    <property type="entry name" value="bHLH_AtbHLH_like"/>
    <property type="match status" value="1"/>
</dbReference>
<evidence type="ECO:0000256" key="1">
    <source>
        <dbReference type="ARBA" id="ARBA00023015"/>
    </source>
</evidence>
<feature type="region of interest" description="Disordered" evidence="3">
    <location>
        <begin position="263"/>
        <end position="284"/>
    </location>
</feature>
<dbReference type="GeneID" id="112291683"/>
<proteinExistence type="predicted"/>
<protein>
    <recommendedName>
        <fullName evidence="4">BHLH domain-containing protein</fullName>
    </recommendedName>
</protein>
<dbReference type="GO" id="GO:0003700">
    <property type="term" value="F:DNA-binding transcription factor activity"/>
    <property type="evidence" value="ECO:0000318"/>
    <property type="project" value="GO_Central"/>
</dbReference>
<dbReference type="EnsemblPlants" id="Pp3c14_9100V3.4">
    <property type="protein sequence ID" value="Pp3c14_9100V3.4"/>
    <property type="gene ID" value="Pp3c14_9100"/>
</dbReference>
<dbReference type="Gramene" id="Pp3c14_9100V3.4">
    <property type="protein sequence ID" value="Pp3c14_9100V3.4"/>
    <property type="gene ID" value="Pp3c14_9100"/>
</dbReference>
<dbReference type="EnsemblPlants" id="Pp3c14_9100V3.5">
    <property type="protein sequence ID" value="Pp3c14_9100V3.5"/>
    <property type="gene ID" value="Pp3c14_9100"/>
</dbReference>
<dbReference type="Gramene" id="Pp3c14_9100V3.2">
    <property type="protein sequence ID" value="Pp3c14_9100V3.2"/>
    <property type="gene ID" value="Pp3c14_9100"/>
</dbReference>
<dbReference type="PANTHER" id="PTHR45959:SF55">
    <property type="entry name" value="BHLH DOMAIN-CONTAINING PROTEIN"/>
    <property type="match status" value="1"/>
</dbReference>
<evidence type="ECO:0000256" key="2">
    <source>
        <dbReference type="ARBA" id="ARBA00023163"/>
    </source>
</evidence>
<dbReference type="Gene3D" id="4.10.280.10">
    <property type="entry name" value="Helix-loop-helix DNA-binding domain"/>
    <property type="match status" value="1"/>
</dbReference>
<accession>A0A2K1JGZ3</accession>
<keyword evidence="1" id="KW-0805">Transcription regulation</keyword>
<name>A0A2K1JGZ3_PHYPA</name>